<dbReference type="Pfam" id="PF00557">
    <property type="entry name" value="Peptidase_M24"/>
    <property type="match status" value="1"/>
</dbReference>
<evidence type="ECO:0000256" key="3">
    <source>
        <dbReference type="ARBA" id="ARBA00022670"/>
    </source>
</evidence>
<evidence type="ECO:0000256" key="1">
    <source>
        <dbReference type="ARBA" id="ARBA00002521"/>
    </source>
</evidence>
<evidence type="ECO:0000256" key="2">
    <source>
        <dbReference type="ARBA" id="ARBA00022438"/>
    </source>
</evidence>
<comment type="function">
    <text evidence="1 6">Removes the N-terminal methionine from nascent proteins. The N-terminal methionine is often cleaved when the second residue in the primary sequence is small and uncharged (Met-Ala-, Cys, Gly, Pro, Ser, Thr, or Val). Requires deformylation of the N(alpha)-formylated initiator methionine before it can be hydrolyzed.</text>
</comment>
<dbReference type="EC" id="3.4.11.18" evidence="6 7"/>
<feature type="binding site" evidence="6">
    <location>
        <position position="179"/>
    </location>
    <ligand>
        <name>substrate</name>
    </ligand>
</feature>
<evidence type="ECO:0000256" key="4">
    <source>
        <dbReference type="ARBA" id="ARBA00022723"/>
    </source>
</evidence>
<proteinExistence type="inferred from homology"/>
<dbReference type="Proteomes" id="UP000033848">
    <property type="component" value="Unassembled WGS sequence"/>
</dbReference>
<dbReference type="InterPro" id="IPR036005">
    <property type="entry name" value="Creatinase/aminopeptidase-like"/>
</dbReference>
<evidence type="ECO:0000256" key="6">
    <source>
        <dbReference type="HAMAP-Rule" id="MF_01974"/>
    </source>
</evidence>
<keyword evidence="2 6" id="KW-0031">Aminopeptidase</keyword>
<keyword evidence="3 6" id="KW-0645">Protease</keyword>
<feature type="binding site" evidence="6">
    <location>
        <position position="99"/>
    </location>
    <ligand>
        <name>a divalent metal cation</name>
        <dbReference type="ChEBI" id="CHEBI:60240"/>
        <label>1</label>
    </ligand>
</feature>
<evidence type="ECO:0000259" key="8">
    <source>
        <dbReference type="Pfam" id="PF00557"/>
    </source>
</evidence>
<dbReference type="GO" id="GO:0046872">
    <property type="term" value="F:metal ion binding"/>
    <property type="evidence" value="ECO:0007669"/>
    <property type="project" value="UniProtKB-UniRule"/>
</dbReference>
<keyword evidence="5 6" id="KW-0378">Hydrolase</keyword>
<evidence type="ECO:0000256" key="5">
    <source>
        <dbReference type="ARBA" id="ARBA00022801"/>
    </source>
</evidence>
<dbReference type="GO" id="GO:0006508">
    <property type="term" value="P:proteolysis"/>
    <property type="evidence" value="ECO:0007669"/>
    <property type="project" value="UniProtKB-KW"/>
</dbReference>
<organism evidence="9 10">
    <name type="scientific">candidate division WWE3 bacterium GW2011_GWB1_42_6</name>
    <dbReference type="NCBI Taxonomy" id="1619115"/>
    <lineage>
        <taxon>Bacteria</taxon>
        <taxon>Katanobacteria</taxon>
    </lineage>
</organism>
<comment type="subunit">
    <text evidence="6">Monomer.</text>
</comment>
<dbReference type="PATRIC" id="fig|1619115.3.peg.748"/>
<dbReference type="GO" id="GO:0070006">
    <property type="term" value="F:metalloaminopeptidase activity"/>
    <property type="evidence" value="ECO:0007669"/>
    <property type="project" value="UniProtKB-UniRule"/>
</dbReference>
<feature type="domain" description="Peptidase M24" evidence="8">
    <location>
        <begin position="16"/>
        <end position="245"/>
    </location>
</feature>
<dbReference type="InterPro" id="IPR002467">
    <property type="entry name" value="Pept_M24A_MAP1"/>
</dbReference>
<evidence type="ECO:0000313" key="10">
    <source>
        <dbReference type="Proteomes" id="UP000033848"/>
    </source>
</evidence>
<comment type="cofactor">
    <cofactor evidence="6">
        <name>Co(2+)</name>
        <dbReference type="ChEBI" id="CHEBI:48828"/>
    </cofactor>
    <cofactor evidence="6">
        <name>Zn(2+)</name>
        <dbReference type="ChEBI" id="CHEBI:29105"/>
    </cofactor>
    <cofactor evidence="6">
        <name>Mn(2+)</name>
        <dbReference type="ChEBI" id="CHEBI:29035"/>
    </cofactor>
    <cofactor evidence="6">
        <name>Fe(2+)</name>
        <dbReference type="ChEBI" id="CHEBI:29033"/>
    </cofactor>
    <text evidence="6">Binds 2 divalent metal cations per subunit. Has a high-affinity and a low affinity metal-binding site. The true nature of the physiological cofactor is under debate. The enzyme is active with cobalt, zinc, manganese or divalent iron ions. Most likely, methionine aminopeptidases function as mononuclear Fe(2+)-metalloproteases under physiological conditions, and the catalytically relevant metal-binding site has been assigned to the histidine-containing high-affinity site.</text>
</comment>
<dbReference type="HAMAP" id="MF_01974">
    <property type="entry name" value="MetAP_1"/>
    <property type="match status" value="1"/>
</dbReference>
<dbReference type="Gene3D" id="3.90.230.10">
    <property type="entry name" value="Creatinase/methionine aminopeptidase superfamily"/>
    <property type="match status" value="1"/>
</dbReference>
<feature type="binding site" evidence="6">
    <location>
        <position position="239"/>
    </location>
    <ligand>
        <name>a divalent metal cation</name>
        <dbReference type="ChEBI" id="CHEBI:60240"/>
        <label>2</label>
        <note>catalytic</note>
    </ligand>
</feature>
<feature type="binding site" evidence="6">
    <location>
        <position position="172"/>
    </location>
    <ligand>
        <name>a divalent metal cation</name>
        <dbReference type="ChEBI" id="CHEBI:60240"/>
        <label>2</label>
        <note>catalytic</note>
    </ligand>
</feature>
<feature type="binding site" evidence="6">
    <location>
        <position position="239"/>
    </location>
    <ligand>
        <name>a divalent metal cation</name>
        <dbReference type="ChEBI" id="CHEBI:60240"/>
        <label>1</label>
    </ligand>
</feature>
<feature type="binding site" evidence="6">
    <location>
        <position position="208"/>
    </location>
    <ligand>
        <name>a divalent metal cation</name>
        <dbReference type="ChEBI" id="CHEBI:60240"/>
        <label>2</label>
        <note>catalytic</note>
    </ligand>
</feature>
<dbReference type="InterPro" id="IPR001714">
    <property type="entry name" value="Pept_M24_MAP"/>
</dbReference>
<protein>
    <recommendedName>
        <fullName evidence="6 7">Methionine aminopeptidase</fullName>
        <shortName evidence="6">MAP</shortName>
        <shortName evidence="6">MetAP</shortName>
        <ecNumber evidence="6 7">3.4.11.18</ecNumber>
    </recommendedName>
    <alternativeName>
        <fullName evidence="6">Peptidase M</fullName>
    </alternativeName>
</protein>
<name>A0A0G1AXA7_UNCKA</name>
<evidence type="ECO:0000313" key="9">
    <source>
        <dbReference type="EMBL" id="KKS65652.1"/>
    </source>
</evidence>
<dbReference type="GO" id="GO:0004239">
    <property type="term" value="F:initiator methionyl aminopeptidase activity"/>
    <property type="evidence" value="ECO:0007669"/>
    <property type="project" value="UniProtKB-UniRule"/>
</dbReference>
<dbReference type="EMBL" id="LCED01000036">
    <property type="protein sequence ID" value="KKS65652.1"/>
    <property type="molecule type" value="Genomic_DNA"/>
</dbReference>
<dbReference type="SUPFAM" id="SSF55920">
    <property type="entry name" value="Creatinase/aminopeptidase"/>
    <property type="match status" value="1"/>
</dbReference>
<keyword evidence="4 6" id="KW-0479">Metal-binding</keyword>
<comment type="similarity">
    <text evidence="6">Belongs to the peptidase M24A family. Methionine aminopeptidase type 1 subfamily.</text>
</comment>
<comment type="catalytic activity">
    <reaction evidence="6 7">
        <text>Release of N-terminal amino acids, preferentially methionine, from peptides and arylamides.</text>
        <dbReference type="EC" id="3.4.11.18"/>
    </reaction>
</comment>
<dbReference type="PRINTS" id="PR00599">
    <property type="entry name" value="MAPEPTIDASE"/>
</dbReference>
<dbReference type="AlphaFoldDB" id="A0A0G1AXA7"/>
<dbReference type="InterPro" id="IPR000994">
    <property type="entry name" value="Pept_M24"/>
</dbReference>
<dbReference type="NCBIfam" id="TIGR00500">
    <property type="entry name" value="met_pdase_I"/>
    <property type="match status" value="1"/>
</dbReference>
<comment type="caution">
    <text evidence="9">The sequence shown here is derived from an EMBL/GenBank/DDBJ whole genome shotgun (WGS) entry which is preliminary data.</text>
</comment>
<gene>
    <name evidence="6" type="primary">map</name>
    <name evidence="9" type="ORF">UV35_C0036G0007</name>
</gene>
<dbReference type="PANTHER" id="PTHR43330:SF27">
    <property type="entry name" value="METHIONINE AMINOPEPTIDASE"/>
    <property type="match status" value="1"/>
</dbReference>
<sequence length="253" mass="27613">MVNRIVIKTSEEMKIMAEGGAKLARVKNSLKKEIKAGVNANDIESLATELIIKKEGAKPSFRMVPGYNWTTCVNINGGVVHGIPKKEIVFERGDVVSVDVGVFYKGFHTDTSITVGIQVSKENQKFLDTGEEALRQAIKATRTGNRIFDISQAIEKTLTRGGYSPVRALVGHGVGRELHEEPQIPCFADELHRSTSPEIMKGMVLAIEVMYSQGSGDVKLENDGWTISSSDDTITALFEDTVAITKEGSKVLT</sequence>
<feature type="binding site" evidence="6">
    <location>
        <position position="110"/>
    </location>
    <ligand>
        <name>a divalent metal cation</name>
        <dbReference type="ChEBI" id="CHEBI:60240"/>
        <label>1</label>
    </ligand>
</feature>
<evidence type="ECO:0000256" key="7">
    <source>
        <dbReference type="RuleBase" id="RU003653"/>
    </source>
</evidence>
<accession>A0A0G1AXA7</accession>
<feature type="binding site" evidence="6">
    <location>
        <position position="110"/>
    </location>
    <ligand>
        <name>a divalent metal cation</name>
        <dbReference type="ChEBI" id="CHEBI:60240"/>
        <label>2</label>
        <note>catalytic</note>
    </ligand>
</feature>
<dbReference type="PANTHER" id="PTHR43330">
    <property type="entry name" value="METHIONINE AMINOPEPTIDASE"/>
    <property type="match status" value="1"/>
</dbReference>
<reference evidence="9 10" key="1">
    <citation type="journal article" date="2015" name="Nature">
        <title>rRNA introns, odd ribosomes, and small enigmatic genomes across a large radiation of phyla.</title>
        <authorList>
            <person name="Brown C.T."/>
            <person name="Hug L.A."/>
            <person name="Thomas B.C."/>
            <person name="Sharon I."/>
            <person name="Castelle C.J."/>
            <person name="Singh A."/>
            <person name="Wilkins M.J."/>
            <person name="Williams K.H."/>
            <person name="Banfield J.F."/>
        </authorList>
    </citation>
    <scope>NUCLEOTIDE SEQUENCE [LARGE SCALE GENOMIC DNA]</scope>
</reference>
<dbReference type="GO" id="GO:0005829">
    <property type="term" value="C:cytosol"/>
    <property type="evidence" value="ECO:0007669"/>
    <property type="project" value="TreeGrafter"/>
</dbReference>
<feature type="binding site" evidence="6">
    <location>
        <position position="81"/>
    </location>
    <ligand>
        <name>substrate</name>
    </ligand>
</feature>